<name>A0AAN9AC87_HALRR</name>
<sequence>MENKTQTLEKVLQYKLDQDITGYITATSISIKEANIGMILVGKVHDIPLADFPKYLLMDDYNQNIEVKVTVEELSVHLLITRSTNPPVKLSGILAKDLMNKRLTGQIVSGNLSFSTVSAARLINEKDDLLAVIINKKNASIILSRDSNVSFVDSVKLDILTVDGPISAEYVND</sequence>
<reference evidence="1 2" key="1">
    <citation type="submission" date="2023-11" db="EMBL/GenBank/DDBJ databases">
        <title>Halocaridina rubra genome assembly.</title>
        <authorList>
            <person name="Smith C."/>
        </authorList>
    </citation>
    <scope>NUCLEOTIDE SEQUENCE [LARGE SCALE GENOMIC DNA]</scope>
    <source>
        <strain evidence="1">EP-1</strain>
        <tissue evidence="1">Whole</tissue>
    </source>
</reference>
<dbReference type="AlphaFoldDB" id="A0AAN9AC87"/>
<comment type="caution">
    <text evidence="1">The sequence shown here is derived from an EMBL/GenBank/DDBJ whole genome shotgun (WGS) entry which is preliminary data.</text>
</comment>
<proteinExistence type="predicted"/>
<gene>
    <name evidence="1" type="ORF">SK128_003601</name>
</gene>
<protein>
    <submittedName>
        <fullName evidence="1">Uncharacterized protein</fullName>
    </submittedName>
</protein>
<evidence type="ECO:0000313" key="1">
    <source>
        <dbReference type="EMBL" id="KAK7083063.1"/>
    </source>
</evidence>
<feature type="non-terminal residue" evidence="1">
    <location>
        <position position="173"/>
    </location>
</feature>
<dbReference type="EMBL" id="JAXCGZ010003818">
    <property type="protein sequence ID" value="KAK7083063.1"/>
    <property type="molecule type" value="Genomic_DNA"/>
</dbReference>
<dbReference type="Proteomes" id="UP001381693">
    <property type="component" value="Unassembled WGS sequence"/>
</dbReference>
<accession>A0AAN9AC87</accession>
<keyword evidence="2" id="KW-1185">Reference proteome</keyword>
<organism evidence="1 2">
    <name type="scientific">Halocaridina rubra</name>
    <name type="common">Hawaiian red shrimp</name>
    <dbReference type="NCBI Taxonomy" id="373956"/>
    <lineage>
        <taxon>Eukaryota</taxon>
        <taxon>Metazoa</taxon>
        <taxon>Ecdysozoa</taxon>
        <taxon>Arthropoda</taxon>
        <taxon>Crustacea</taxon>
        <taxon>Multicrustacea</taxon>
        <taxon>Malacostraca</taxon>
        <taxon>Eumalacostraca</taxon>
        <taxon>Eucarida</taxon>
        <taxon>Decapoda</taxon>
        <taxon>Pleocyemata</taxon>
        <taxon>Caridea</taxon>
        <taxon>Atyoidea</taxon>
        <taxon>Atyidae</taxon>
        <taxon>Halocaridina</taxon>
    </lineage>
</organism>
<evidence type="ECO:0000313" key="2">
    <source>
        <dbReference type="Proteomes" id="UP001381693"/>
    </source>
</evidence>